<evidence type="ECO:0000313" key="2">
    <source>
        <dbReference type="Proteomes" id="UP000295388"/>
    </source>
</evidence>
<keyword evidence="2" id="KW-1185">Reference proteome</keyword>
<comment type="caution">
    <text evidence="1">The sequence shown here is derived from an EMBL/GenBank/DDBJ whole genome shotgun (WGS) entry which is preliminary data.</text>
</comment>
<organism evidence="1 2">
    <name type="scientific">Kribbella caucasensis</name>
    <dbReference type="NCBI Taxonomy" id="2512215"/>
    <lineage>
        <taxon>Bacteria</taxon>
        <taxon>Bacillati</taxon>
        <taxon>Actinomycetota</taxon>
        <taxon>Actinomycetes</taxon>
        <taxon>Propionibacteriales</taxon>
        <taxon>Kribbellaceae</taxon>
        <taxon>Kribbella</taxon>
    </lineage>
</organism>
<proteinExistence type="predicted"/>
<reference evidence="1 2" key="1">
    <citation type="submission" date="2019-03" db="EMBL/GenBank/DDBJ databases">
        <title>Genomic Encyclopedia of Type Strains, Phase III (KMG-III): the genomes of soil and plant-associated and newly described type strains.</title>
        <authorList>
            <person name="Whitman W."/>
        </authorList>
    </citation>
    <scope>NUCLEOTIDE SEQUENCE [LARGE SCALE GENOMIC DNA]</scope>
    <source>
        <strain evidence="1 2">VKM Ac-2527</strain>
    </source>
</reference>
<sequence length="221" mass="24764">MPETVGGGVKNEWVPLQNRVLPTQEIVADEGRGLLMGNRGSLHGVDRRLGTTRWRSKAWICCLLDYKGVRRDPMPPGRWTALFFFDEAVALAAGHRPCAYCRRRDYLRYAGAWATGRDLPERPRAATMDAQLHLERVEPRTRRQRTTIAELHELPDGAMISYDAVPALVIDGKVLRWSWNGYAEPVEPPGHRQVVVLTPPANLVVLKAGYAPLLHSSAARN</sequence>
<dbReference type="Proteomes" id="UP000295388">
    <property type="component" value="Unassembled WGS sequence"/>
</dbReference>
<protein>
    <submittedName>
        <fullName evidence="1">Uncharacterized protein</fullName>
    </submittedName>
</protein>
<gene>
    <name evidence="1" type="ORF">EV643_114120</name>
</gene>
<dbReference type="EMBL" id="SNWQ01000014">
    <property type="protein sequence ID" value="TDO44975.1"/>
    <property type="molecule type" value="Genomic_DNA"/>
</dbReference>
<accession>A0A4R6K6J5</accession>
<name>A0A4R6K6J5_9ACTN</name>
<dbReference type="AlphaFoldDB" id="A0A4R6K6J5"/>
<evidence type="ECO:0000313" key="1">
    <source>
        <dbReference type="EMBL" id="TDO44975.1"/>
    </source>
</evidence>